<dbReference type="AlphaFoldDB" id="A0AAW8ZTJ6"/>
<evidence type="ECO:0000313" key="4">
    <source>
        <dbReference type="Proteomes" id="UP001187425"/>
    </source>
</evidence>
<protein>
    <submittedName>
        <fullName evidence="3">Phosphoribosyltransferase</fullName>
    </submittedName>
</protein>
<dbReference type="GO" id="GO:0016757">
    <property type="term" value="F:glycosyltransferase activity"/>
    <property type="evidence" value="ECO:0007669"/>
    <property type="project" value="UniProtKB-KW"/>
</dbReference>
<dbReference type="NCBIfam" id="NF042916">
    <property type="entry name" value="IncP_KfrC_dom"/>
    <property type="match status" value="1"/>
</dbReference>
<dbReference type="EMBL" id="JAWMQI010000035">
    <property type="protein sequence ID" value="MDV7248919.1"/>
    <property type="molecule type" value="Genomic_DNA"/>
</dbReference>
<sequence>MSSFSRAERAPWGSFPKVIRNGDLGSLTSEPEYQAAKQGDTAAALAMVERLVTDDTIAQLKTLIGEDKPRIIPVLAVEAAGTNKIPAMMAVVLADRLGLEVETDIVQREKVARTGSGSDHRLAFNPTFDGKVIPGQKYIVVDDTLTMGGTIASLRGYIENKGGKVMAASVMTAHEGAVDLAVKPKMLAGINEKHGPVMDAFWKESFGYGIDRLTQGEAGHLRAAPSVDAIRDRIAAARNEAVNRVGAGRPQAPARPGQAGSAVKTPSAGANGEELVEAAQEIQTEQQALLEAAPIEQTYQQSLAVYVQAKHDQVERIEDRLEQLVDRQQARLQQIQSSAPGLLSLPRTKAAWQQQQAQQQARLQTLHSRLDAVREIKEGMGIHSPKIEELATRKMRAENPELAADWDSMREAMRRHQALMRKQEQNKSKKLVQERGGRGLTLGLSKGSE</sequence>
<feature type="region of interest" description="Disordered" evidence="2">
    <location>
        <begin position="246"/>
        <end position="270"/>
    </location>
</feature>
<dbReference type="Proteomes" id="UP001187425">
    <property type="component" value="Unassembled WGS sequence"/>
</dbReference>
<organism evidence="3 4">
    <name type="scientific">Xanthomonas hortorum pv. vitians</name>
    <dbReference type="NCBI Taxonomy" id="83224"/>
    <lineage>
        <taxon>Bacteria</taxon>
        <taxon>Pseudomonadati</taxon>
        <taxon>Pseudomonadota</taxon>
        <taxon>Gammaproteobacteria</taxon>
        <taxon>Lysobacterales</taxon>
        <taxon>Lysobacteraceae</taxon>
        <taxon>Xanthomonas</taxon>
    </lineage>
</organism>
<gene>
    <name evidence="3" type="ORF">R4K57_10955</name>
</gene>
<keyword evidence="3" id="KW-0808">Transferase</keyword>
<proteinExistence type="predicted"/>
<feature type="compositionally biased region" description="Basic and acidic residues" evidence="2">
    <location>
        <begin position="421"/>
        <end position="437"/>
    </location>
</feature>
<dbReference type="SUPFAM" id="SSF53271">
    <property type="entry name" value="PRTase-like"/>
    <property type="match status" value="1"/>
</dbReference>
<reference evidence="3 4" key="1">
    <citation type="submission" date="2023-10" db="EMBL/GenBank/DDBJ databases">
        <title>A new tool for lettuce pathogen research.</title>
        <authorList>
            <person name="Horton K.N."/>
            <person name="Cseke L.J."/>
            <person name="Badiwe M."/>
            <person name="Tesfaye D."/>
            <person name="Klein A."/>
            <person name="Su J."/>
            <person name="Potnis N."/>
            <person name="Gassmann W."/>
        </authorList>
    </citation>
    <scope>NUCLEOTIDE SEQUENCE [LARGE SCALE GENOMIC DNA]</scope>
    <source>
        <strain evidence="3 4">JSKH1901</strain>
    </source>
</reference>
<dbReference type="RefSeq" id="WP_317685587.1">
    <property type="nucleotide sequence ID" value="NZ_JAWMQI010000035.1"/>
</dbReference>
<dbReference type="InterPro" id="IPR050043">
    <property type="entry name" value="KfrC-like_dom"/>
</dbReference>
<evidence type="ECO:0000256" key="1">
    <source>
        <dbReference type="SAM" id="Coils"/>
    </source>
</evidence>
<feature type="region of interest" description="Disordered" evidence="2">
    <location>
        <begin position="419"/>
        <end position="449"/>
    </location>
</feature>
<keyword evidence="3" id="KW-0328">Glycosyltransferase</keyword>
<dbReference type="InterPro" id="IPR029057">
    <property type="entry name" value="PRTase-like"/>
</dbReference>
<dbReference type="Gene3D" id="3.40.50.2020">
    <property type="match status" value="1"/>
</dbReference>
<dbReference type="CDD" id="cd06223">
    <property type="entry name" value="PRTases_typeI"/>
    <property type="match status" value="1"/>
</dbReference>
<evidence type="ECO:0000256" key="2">
    <source>
        <dbReference type="SAM" id="MobiDB-lite"/>
    </source>
</evidence>
<name>A0AAW8ZTJ6_9XANT</name>
<comment type="caution">
    <text evidence="3">The sequence shown here is derived from an EMBL/GenBank/DDBJ whole genome shotgun (WGS) entry which is preliminary data.</text>
</comment>
<feature type="coiled-coil region" evidence="1">
    <location>
        <begin position="307"/>
        <end position="338"/>
    </location>
</feature>
<evidence type="ECO:0000313" key="3">
    <source>
        <dbReference type="EMBL" id="MDV7248919.1"/>
    </source>
</evidence>
<dbReference type="InterPro" id="IPR000836">
    <property type="entry name" value="PRTase_dom"/>
</dbReference>
<accession>A0AAW8ZTJ6</accession>
<keyword evidence="1" id="KW-0175">Coiled coil</keyword>